<dbReference type="EMBL" id="JALGCL010000001">
    <property type="protein sequence ID" value="MCJ0824386.1"/>
    <property type="molecule type" value="Genomic_DNA"/>
</dbReference>
<evidence type="ECO:0000313" key="8">
    <source>
        <dbReference type="Proteomes" id="UP001165423"/>
    </source>
</evidence>
<dbReference type="InterPro" id="IPR050595">
    <property type="entry name" value="Bact_response_regulator"/>
</dbReference>
<evidence type="ECO:0000259" key="6">
    <source>
        <dbReference type="PROSITE" id="PS50894"/>
    </source>
</evidence>
<name>A0ABT0A081_9GAMM</name>
<dbReference type="Gene3D" id="3.40.50.2300">
    <property type="match status" value="1"/>
</dbReference>
<dbReference type="InterPro" id="IPR001789">
    <property type="entry name" value="Sig_transdc_resp-reg_receiver"/>
</dbReference>
<dbReference type="Proteomes" id="UP001165423">
    <property type="component" value="Unassembled WGS sequence"/>
</dbReference>
<feature type="domain" description="HPt" evidence="6">
    <location>
        <begin position="167"/>
        <end position="251"/>
    </location>
</feature>
<dbReference type="CDD" id="cd00156">
    <property type="entry name" value="REC"/>
    <property type="match status" value="1"/>
</dbReference>
<dbReference type="Pfam" id="PF01627">
    <property type="entry name" value="Hpt"/>
    <property type="match status" value="1"/>
</dbReference>
<dbReference type="InterPro" id="IPR008207">
    <property type="entry name" value="Sig_transdc_His_kin_Hpt_dom"/>
</dbReference>
<evidence type="ECO:0000313" key="7">
    <source>
        <dbReference type="EMBL" id="MCJ0824386.1"/>
    </source>
</evidence>
<dbReference type="RefSeq" id="WP_243318088.1">
    <property type="nucleotide sequence ID" value="NZ_JALGCL010000001.1"/>
</dbReference>
<gene>
    <name evidence="7" type="ORF">MQC88_00160</name>
</gene>
<keyword evidence="1 4" id="KW-0597">Phosphoprotein</keyword>
<evidence type="ECO:0000256" key="2">
    <source>
        <dbReference type="ARBA" id="ARBA00023012"/>
    </source>
</evidence>
<proteinExistence type="predicted"/>
<dbReference type="PROSITE" id="PS50894">
    <property type="entry name" value="HPT"/>
    <property type="match status" value="1"/>
</dbReference>
<dbReference type="Pfam" id="PF00072">
    <property type="entry name" value="Response_reg"/>
    <property type="match status" value="1"/>
</dbReference>
<dbReference type="SUPFAM" id="SSF52172">
    <property type="entry name" value="CheY-like"/>
    <property type="match status" value="1"/>
</dbReference>
<evidence type="ECO:0000256" key="1">
    <source>
        <dbReference type="ARBA" id="ARBA00022553"/>
    </source>
</evidence>
<comment type="caution">
    <text evidence="7">The sequence shown here is derived from an EMBL/GenBank/DDBJ whole genome shotgun (WGS) entry which is preliminary data.</text>
</comment>
<organism evidence="7 8">
    <name type="scientific">Cognatiluteimonas sedimenti</name>
    <dbReference type="NCBI Taxonomy" id="2927791"/>
    <lineage>
        <taxon>Bacteria</taxon>
        <taxon>Pseudomonadati</taxon>
        <taxon>Pseudomonadota</taxon>
        <taxon>Gammaproteobacteria</taxon>
        <taxon>Lysobacterales</taxon>
        <taxon>Lysobacteraceae</taxon>
        <taxon>Cognatiluteimonas</taxon>
    </lineage>
</organism>
<evidence type="ECO:0000256" key="4">
    <source>
        <dbReference type="PROSITE-ProRule" id="PRU00169"/>
    </source>
</evidence>
<keyword evidence="8" id="KW-1185">Reference proteome</keyword>
<accession>A0ABT0A081</accession>
<dbReference type="PROSITE" id="PS50110">
    <property type="entry name" value="RESPONSE_REGULATORY"/>
    <property type="match status" value="1"/>
</dbReference>
<dbReference type="SUPFAM" id="SSF47226">
    <property type="entry name" value="Histidine-containing phosphotransfer domain, HPT domain"/>
    <property type="match status" value="1"/>
</dbReference>
<sequence>MKPTTMPRILLVEDDPASRAFLTAAAQALPSVVDAASDCAHARHLAARSGAHDLWLFDANLPDGTGAQLLASLRAAAPRVPALAHTASHERADLDPLLAAGFLEVLVKPITAPALQGTLRRVLAQALAATTIDAARTDADTADAAWPTCGKLPNWDDAAALAALGGEQAHVDALRRLFLDELPGQRRAVAVAVVAGDVEGAGRELHRLGASCGFVGAARLAAAVRWLQAQPRSADALQRFDAAAGDLLAPA</sequence>
<dbReference type="InterPro" id="IPR011006">
    <property type="entry name" value="CheY-like_superfamily"/>
</dbReference>
<protein>
    <submittedName>
        <fullName evidence="7">Response regulator</fullName>
    </submittedName>
</protein>
<reference evidence="7 8" key="1">
    <citation type="submission" date="2022-03" db="EMBL/GenBank/DDBJ databases">
        <title>Luteimonas soily sp. nov., a novel bacterium isolated from the soil.</title>
        <authorList>
            <person name="Zhang X."/>
        </authorList>
    </citation>
    <scope>NUCLEOTIDE SEQUENCE [LARGE SCALE GENOMIC DNA]</scope>
    <source>
        <strain evidence="7 8">50</strain>
    </source>
</reference>
<dbReference type="SMART" id="SM00448">
    <property type="entry name" value="REC"/>
    <property type="match status" value="1"/>
</dbReference>
<dbReference type="Gene3D" id="1.20.120.160">
    <property type="entry name" value="HPT domain"/>
    <property type="match status" value="1"/>
</dbReference>
<dbReference type="InterPro" id="IPR036641">
    <property type="entry name" value="HPT_dom_sf"/>
</dbReference>
<feature type="modified residue" description="4-aspartylphosphate" evidence="4">
    <location>
        <position position="58"/>
    </location>
</feature>
<dbReference type="PANTHER" id="PTHR44591:SF21">
    <property type="entry name" value="TWO-COMPONENT RESPONSE REGULATOR"/>
    <property type="match status" value="1"/>
</dbReference>
<feature type="domain" description="Response regulatory" evidence="5">
    <location>
        <begin position="8"/>
        <end position="123"/>
    </location>
</feature>
<evidence type="ECO:0000259" key="5">
    <source>
        <dbReference type="PROSITE" id="PS50110"/>
    </source>
</evidence>
<feature type="modified residue" description="Phosphohistidine" evidence="3">
    <location>
        <position position="206"/>
    </location>
</feature>
<evidence type="ECO:0000256" key="3">
    <source>
        <dbReference type="PROSITE-ProRule" id="PRU00110"/>
    </source>
</evidence>
<keyword evidence="2" id="KW-0902">Two-component regulatory system</keyword>
<dbReference type="PANTHER" id="PTHR44591">
    <property type="entry name" value="STRESS RESPONSE REGULATOR PROTEIN 1"/>
    <property type="match status" value="1"/>
</dbReference>